<comment type="caution">
    <text evidence="1">The sequence shown here is derived from an EMBL/GenBank/DDBJ whole genome shotgun (WGS) entry which is preliminary data.</text>
</comment>
<protein>
    <recommendedName>
        <fullName evidence="3">DUF2158 domain-containing protein</fullName>
    </recommendedName>
</protein>
<evidence type="ECO:0000313" key="2">
    <source>
        <dbReference type="Proteomes" id="UP000598971"/>
    </source>
</evidence>
<organism evidence="1 2">
    <name type="scientific">Limnovirga soli</name>
    <dbReference type="NCBI Taxonomy" id="2656915"/>
    <lineage>
        <taxon>Bacteria</taxon>
        <taxon>Pseudomonadati</taxon>
        <taxon>Bacteroidota</taxon>
        <taxon>Chitinophagia</taxon>
        <taxon>Chitinophagales</taxon>
        <taxon>Chitinophagaceae</taxon>
        <taxon>Limnovirga</taxon>
    </lineage>
</organism>
<dbReference type="Proteomes" id="UP000598971">
    <property type="component" value="Unassembled WGS sequence"/>
</dbReference>
<name>A0A8J8FCI0_9BACT</name>
<proteinExistence type="predicted"/>
<dbReference type="AlphaFoldDB" id="A0A8J8FCI0"/>
<dbReference type="RefSeq" id="WP_171605766.1">
    <property type="nucleotide sequence ID" value="NZ_WHPF01000001.1"/>
</dbReference>
<dbReference type="EMBL" id="WHPF01000001">
    <property type="protein sequence ID" value="NNV53849.1"/>
    <property type="molecule type" value="Genomic_DNA"/>
</dbReference>
<sequence>MENIQVGDTVRHKTRILISGGLAFNVLEVEGTKALCEFFDTDPDQTTKQEWFDISDLILIHKVEGGFRNLGES</sequence>
<evidence type="ECO:0000313" key="1">
    <source>
        <dbReference type="EMBL" id="NNV53849.1"/>
    </source>
</evidence>
<keyword evidence="2" id="KW-1185">Reference proteome</keyword>
<gene>
    <name evidence="1" type="ORF">GD597_00165</name>
</gene>
<accession>A0A8J8FCI0</accession>
<reference evidence="1" key="1">
    <citation type="submission" date="2019-10" db="EMBL/GenBank/DDBJ databases">
        <title>Draft genome sequence of Panacibacter sp. KCS-6.</title>
        <authorList>
            <person name="Yim K.J."/>
        </authorList>
    </citation>
    <scope>NUCLEOTIDE SEQUENCE</scope>
    <source>
        <strain evidence="1">KCS-6</strain>
    </source>
</reference>
<evidence type="ECO:0008006" key="3">
    <source>
        <dbReference type="Google" id="ProtNLM"/>
    </source>
</evidence>